<dbReference type="PANTHER" id="PTHR33252">
    <property type="entry name" value="THIRD ORF IN TRANSPOSON ISC1160"/>
    <property type="match status" value="1"/>
</dbReference>
<feature type="transmembrane region" description="Helical" evidence="1">
    <location>
        <begin position="329"/>
        <end position="349"/>
    </location>
</feature>
<accession>A0A2Z2I2G8</accession>
<dbReference type="EMBL" id="CP019893">
    <property type="protein sequence ID" value="ARS91038.1"/>
    <property type="molecule type" value="Genomic_DNA"/>
</dbReference>
<dbReference type="InterPro" id="IPR002559">
    <property type="entry name" value="Transposase_11"/>
</dbReference>
<dbReference type="GO" id="GO:0003677">
    <property type="term" value="F:DNA binding"/>
    <property type="evidence" value="ECO:0007669"/>
    <property type="project" value="InterPro"/>
</dbReference>
<evidence type="ECO:0000256" key="1">
    <source>
        <dbReference type="SAM" id="Phobius"/>
    </source>
</evidence>
<dbReference type="GO" id="GO:0006313">
    <property type="term" value="P:DNA transposition"/>
    <property type="evidence" value="ECO:0007669"/>
    <property type="project" value="InterPro"/>
</dbReference>
<reference evidence="5" key="2">
    <citation type="journal article" date="2018" name="Int. J. Syst. Evol. Microbiol.">
        <title>Natronolimnobius aegyptiacus sp. nov., an extremely halophilic alkalithermophilic archaeon isolated from the athalassohaline Wadi An Natrun, Egypt.</title>
        <authorList>
            <person name="Zhao B."/>
            <person name="Hu Q."/>
            <person name="Guo X."/>
            <person name="Liao Z."/>
            <person name="Sarmiento F."/>
            <person name="Mesbah N.M."/>
            <person name="Yan Y."/>
            <person name="Li J."/>
            <person name="Wiegel J."/>
        </authorList>
    </citation>
    <scope>NUCLEOTIDE SEQUENCE</scope>
    <source>
        <strain evidence="5">JW/NM-HA 15</strain>
    </source>
</reference>
<feature type="domain" description="Transposase IS4-like" evidence="2">
    <location>
        <begin position="153"/>
        <end position="341"/>
    </location>
</feature>
<dbReference type="OrthoDB" id="225944at2157"/>
<reference evidence="7" key="1">
    <citation type="submission" date="2017-02" db="EMBL/GenBank/DDBJ databases">
        <title>Natronthermophilus aegyptiacus gen. nov.,sp. nov., an aerobic, extremely halophilic alkalithermophilic archaeon isolated from the athalassohaline Wadi An Natrun, Egypt.</title>
        <authorList>
            <person name="Zhao B."/>
        </authorList>
    </citation>
    <scope>NUCLEOTIDE SEQUENCE [LARGE SCALE GENOMIC DNA]</scope>
    <source>
        <strain evidence="7">JW/NM-HA 15</strain>
    </source>
</reference>
<name>A0A2Z2I2G8_9EURY</name>
<keyword evidence="1" id="KW-1133">Transmembrane helix</keyword>
<protein>
    <submittedName>
        <fullName evidence="5">Transposase</fullName>
    </submittedName>
</protein>
<dbReference type="KEGG" id="naj:B1756_05340"/>
<dbReference type="InterPro" id="IPR012337">
    <property type="entry name" value="RNaseH-like_sf"/>
</dbReference>
<dbReference type="SUPFAM" id="SSF53098">
    <property type="entry name" value="Ribonuclease H-like"/>
    <property type="match status" value="1"/>
</dbReference>
<dbReference type="KEGG" id="naj:B1756_03005"/>
<evidence type="ECO:0000313" key="6">
    <source>
        <dbReference type="EMBL" id="ARS91271.1"/>
    </source>
</evidence>
<evidence type="ECO:0000259" key="2">
    <source>
        <dbReference type="Pfam" id="PF01609"/>
    </source>
</evidence>
<proteinExistence type="predicted"/>
<keyword evidence="7" id="KW-1185">Reference proteome</keyword>
<evidence type="ECO:0000313" key="3">
    <source>
        <dbReference type="EMBL" id="ARS88826.1"/>
    </source>
</evidence>
<keyword evidence="1" id="KW-0472">Membrane</keyword>
<dbReference type="EMBL" id="CP019893">
    <property type="protein sequence ID" value="ARS91271.1"/>
    <property type="molecule type" value="Genomic_DNA"/>
</dbReference>
<evidence type="ECO:0000313" key="4">
    <source>
        <dbReference type="EMBL" id="ARS89226.1"/>
    </source>
</evidence>
<dbReference type="EMBL" id="CP019893">
    <property type="protein sequence ID" value="ARS88826.1"/>
    <property type="molecule type" value="Genomic_DNA"/>
</dbReference>
<dbReference type="RefSeq" id="WP_120649689.1">
    <property type="nucleotide sequence ID" value="NZ_CP019893.1"/>
</dbReference>
<keyword evidence="1" id="KW-0812">Transmembrane</keyword>
<dbReference type="KEGG" id="naj:B1756_17115"/>
<gene>
    <name evidence="3" type="ORF">B1756_03005</name>
    <name evidence="4" type="ORF">B1756_05340</name>
    <name evidence="5" type="ORF">B1756_15735</name>
    <name evidence="6" type="ORF">B1756_17115</name>
</gene>
<evidence type="ECO:0000313" key="5">
    <source>
        <dbReference type="EMBL" id="ARS91038.1"/>
    </source>
</evidence>
<dbReference type="KEGG" id="naj:B1756_15735"/>
<dbReference type="AlphaFoldDB" id="A0A2Z2I2G8"/>
<dbReference type="EMBL" id="CP019893">
    <property type="protein sequence ID" value="ARS89226.1"/>
    <property type="molecule type" value="Genomic_DNA"/>
</dbReference>
<dbReference type="GeneID" id="32895831"/>
<sequence>MVETTEATQVTRAASSMLFPELEFGIAANGTYPSEDFQQVLARIAFDNEFANTGAKAYQLARGDDIAIDATARNPLARALLYHLRGLDADAVDDQFDRVRDAILDEAARNRVFTRPVDVAIDVHDWLYYGDKETPHVCTTNPAQGTDRAYKFATVCIVDPSVRFTLGSVALEGSDTDELADALRQLVSDVREYVEINRLYLDRGFYRVHLALALEELDVEFLMRAPQTQKVQQFIDDHDSDTFIAEYEMARSNPPTGRTTVRLVVVPHRTRNDDHFCLVTNRDLDVGTDVEIARPLAEAYRRRWGIETSYRKITEFLPRTSSPTFSVRLFYFLFAVALYNLWVLTNLLVTSRRAVGTDPVVPTALFRAFLGQIPYG</sequence>
<evidence type="ECO:0000313" key="7">
    <source>
        <dbReference type="Proteomes" id="UP000250088"/>
    </source>
</evidence>
<organism evidence="5 7">
    <name type="scientific">Natrarchaeobaculum aegyptiacum</name>
    <dbReference type="NCBI Taxonomy" id="745377"/>
    <lineage>
        <taxon>Archaea</taxon>
        <taxon>Methanobacteriati</taxon>
        <taxon>Methanobacteriota</taxon>
        <taxon>Stenosarchaea group</taxon>
        <taxon>Halobacteria</taxon>
        <taxon>Halobacteriales</taxon>
        <taxon>Natrialbaceae</taxon>
        <taxon>Natrarchaeobaculum</taxon>
    </lineage>
</organism>
<dbReference type="GO" id="GO:0004803">
    <property type="term" value="F:transposase activity"/>
    <property type="evidence" value="ECO:0007669"/>
    <property type="project" value="InterPro"/>
</dbReference>
<dbReference type="Proteomes" id="UP000250088">
    <property type="component" value="Chromosome"/>
</dbReference>
<dbReference type="Pfam" id="PF01609">
    <property type="entry name" value="DDE_Tnp_1"/>
    <property type="match status" value="1"/>
</dbReference>
<dbReference type="PANTHER" id="PTHR33252:SF2">
    <property type="entry name" value="TRANSPOSASE IS4-LIKE DOMAIN-CONTAINING PROTEIN"/>
    <property type="match status" value="1"/>
</dbReference>